<gene>
    <name evidence="2" type="ORF">L484_023270</name>
</gene>
<proteinExistence type="predicted"/>
<accession>W9RNI7</accession>
<reference evidence="3" key="1">
    <citation type="submission" date="2013-01" db="EMBL/GenBank/DDBJ databases">
        <title>Draft Genome Sequence of a Mulberry Tree, Morus notabilis C.K. Schneid.</title>
        <authorList>
            <person name="He N."/>
            <person name="Zhao S."/>
        </authorList>
    </citation>
    <scope>NUCLEOTIDE SEQUENCE</scope>
</reference>
<keyword evidence="1" id="KW-1133">Transmembrane helix</keyword>
<sequence length="80" mass="8970">METIGCGVSESQSVERALLAYVILGAIAFFESWDFLRTLRAAKMMPLKKEVLTLFRKNAYEEIDPTNPTNVGNDMSTLPE</sequence>
<evidence type="ECO:0000256" key="1">
    <source>
        <dbReference type="SAM" id="Phobius"/>
    </source>
</evidence>
<evidence type="ECO:0000313" key="2">
    <source>
        <dbReference type="EMBL" id="EXB99740.1"/>
    </source>
</evidence>
<dbReference type="Proteomes" id="UP000030645">
    <property type="component" value="Unassembled WGS sequence"/>
</dbReference>
<protein>
    <submittedName>
        <fullName evidence="2">Uncharacterized protein</fullName>
    </submittedName>
</protein>
<keyword evidence="3" id="KW-1185">Reference proteome</keyword>
<dbReference type="AlphaFoldDB" id="W9RNI7"/>
<dbReference type="EMBL" id="KE345304">
    <property type="protein sequence ID" value="EXB99740.1"/>
    <property type="molecule type" value="Genomic_DNA"/>
</dbReference>
<feature type="transmembrane region" description="Helical" evidence="1">
    <location>
        <begin position="18"/>
        <end position="36"/>
    </location>
</feature>
<keyword evidence="1" id="KW-0812">Transmembrane</keyword>
<name>W9RNI7_9ROSA</name>
<evidence type="ECO:0000313" key="3">
    <source>
        <dbReference type="Proteomes" id="UP000030645"/>
    </source>
</evidence>
<keyword evidence="1" id="KW-0472">Membrane</keyword>
<organism evidence="2 3">
    <name type="scientific">Morus notabilis</name>
    <dbReference type="NCBI Taxonomy" id="981085"/>
    <lineage>
        <taxon>Eukaryota</taxon>
        <taxon>Viridiplantae</taxon>
        <taxon>Streptophyta</taxon>
        <taxon>Embryophyta</taxon>
        <taxon>Tracheophyta</taxon>
        <taxon>Spermatophyta</taxon>
        <taxon>Magnoliopsida</taxon>
        <taxon>eudicotyledons</taxon>
        <taxon>Gunneridae</taxon>
        <taxon>Pentapetalae</taxon>
        <taxon>rosids</taxon>
        <taxon>fabids</taxon>
        <taxon>Rosales</taxon>
        <taxon>Moraceae</taxon>
        <taxon>Moreae</taxon>
        <taxon>Morus</taxon>
    </lineage>
</organism>